<dbReference type="GO" id="GO:0005802">
    <property type="term" value="C:trans-Golgi network"/>
    <property type="evidence" value="ECO:0007669"/>
    <property type="project" value="TreeGrafter"/>
</dbReference>
<dbReference type="InterPro" id="IPR006603">
    <property type="entry name" value="PQ-loop_rpt"/>
</dbReference>
<feature type="transmembrane region" description="Helical" evidence="5">
    <location>
        <begin position="225"/>
        <end position="247"/>
    </location>
</feature>
<dbReference type="GO" id="GO:0045332">
    <property type="term" value="P:phospholipid translocation"/>
    <property type="evidence" value="ECO:0007669"/>
    <property type="project" value="TreeGrafter"/>
</dbReference>
<gene>
    <name evidence="6" type="ORF">CDAUBV1_LOCUS10191</name>
</gene>
<evidence type="ECO:0000313" key="6">
    <source>
        <dbReference type="EMBL" id="CAL5136108.1"/>
    </source>
</evidence>
<name>A0AAV2TM66_CALDB</name>
<organism evidence="6 7">
    <name type="scientific">Calicophoron daubneyi</name>
    <name type="common">Rumen fluke</name>
    <name type="synonym">Paramphistomum daubneyi</name>
    <dbReference type="NCBI Taxonomy" id="300641"/>
    <lineage>
        <taxon>Eukaryota</taxon>
        <taxon>Metazoa</taxon>
        <taxon>Spiralia</taxon>
        <taxon>Lophotrochozoa</taxon>
        <taxon>Platyhelminthes</taxon>
        <taxon>Trematoda</taxon>
        <taxon>Digenea</taxon>
        <taxon>Plagiorchiida</taxon>
        <taxon>Pronocephalata</taxon>
        <taxon>Paramphistomoidea</taxon>
        <taxon>Paramphistomidae</taxon>
        <taxon>Calicophoron</taxon>
    </lineage>
</organism>
<dbReference type="GO" id="GO:0005768">
    <property type="term" value="C:endosome"/>
    <property type="evidence" value="ECO:0007669"/>
    <property type="project" value="TreeGrafter"/>
</dbReference>
<feature type="transmembrane region" description="Helical" evidence="5">
    <location>
        <begin position="78"/>
        <end position="94"/>
    </location>
</feature>
<dbReference type="PANTHER" id="PTHR14856:SF9">
    <property type="entry name" value="PQ-LOOP REPEAT-CONTAINING PROTEIN 1"/>
    <property type="match status" value="1"/>
</dbReference>
<dbReference type="PANTHER" id="PTHR14856">
    <property type="entry name" value="PQ-LOOP REPEAT-CONTAINING PROTEIN 1-LIKE PROTEIN"/>
    <property type="match status" value="1"/>
</dbReference>
<dbReference type="GO" id="GO:0016020">
    <property type="term" value="C:membrane"/>
    <property type="evidence" value="ECO:0007669"/>
    <property type="project" value="UniProtKB-SubCell"/>
</dbReference>
<evidence type="ECO:0008006" key="8">
    <source>
        <dbReference type="Google" id="ProtNLM"/>
    </source>
</evidence>
<keyword evidence="2 5" id="KW-0812">Transmembrane</keyword>
<dbReference type="Proteomes" id="UP001497525">
    <property type="component" value="Unassembled WGS sequence"/>
</dbReference>
<dbReference type="GO" id="GO:0005829">
    <property type="term" value="C:cytosol"/>
    <property type="evidence" value="ECO:0007669"/>
    <property type="project" value="GOC"/>
</dbReference>
<evidence type="ECO:0000256" key="3">
    <source>
        <dbReference type="ARBA" id="ARBA00022989"/>
    </source>
</evidence>
<evidence type="ECO:0000256" key="4">
    <source>
        <dbReference type="ARBA" id="ARBA00023136"/>
    </source>
</evidence>
<sequence>MDVPEETSSDYITFIRKGAYMGYTIIYILGGAIPYIPQYMEMTRLDTVKGFSTYTCLTLLIANLLRICFWFVEHFSTPLLIQSLVMIVTMLVMMDRAARILLHEIQSHSPNLSSKGPPSSLRRTIWTGPVRFFWDWTDLSSYVAFTMLFFVVSLAVTNLFSWSQLFVQTLGFASLFTEAMLGLPQALRNYQNKSTEGMSLLMVLMWTVGDVSKSIFFILEGAPLQFPLCGWLQVGLDLVIFAQHFYYTRLRGRRLVTVTSLSD</sequence>
<dbReference type="FunFam" id="1.20.1280.290:FF:000005">
    <property type="entry name" value="PQ-loop repeat-containing protein 1"/>
    <property type="match status" value="1"/>
</dbReference>
<keyword evidence="4 5" id="KW-0472">Membrane</keyword>
<proteinExistence type="predicted"/>
<dbReference type="SMART" id="SM00679">
    <property type="entry name" value="CTNS"/>
    <property type="match status" value="2"/>
</dbReference>
<dbReference type="Gene3D" id="1.20.1280.290">
    <property type="match status" value="2"/>
</dbReference>
<accession>A0AAV2TM66</accession>
<comment type="caution">
    <text evidence="6">The sequence shown here is derived from an EMBL/GenBank/DDBJ whole genome shotgun (WGS) entry which is preliminary data.</text>
</comment>
<evidence type="ECO:0000256" key="1">
    <source>
        <dbReference type="ARBA" id="ARBA00004141"/>
    </source>
</evidence>
<evidence type="ECO:0000313" key="7">
    <source>
        <dbReference type="Proteomes" id="UP001497525"/>
    </source>
</evidence>
<feature type="transmembrane region" description="Helical" evidence="5">
    <location>
        <begin position="51"/>
        <end position="72"/>
    </location>
</feature>
<dbReference type="InterPro" id="IPR052241">
    <property type="entry name" value="SLC66/Scramblase_ANY1"/>
</dbReference>
<feature type="transmembrane region" description="Helical" evidence="5">
    <location>
        <begin position="199"/>
        <end position="219"/>
    </location>
</feature>
<comment type="subcellular location">
    <subcellularLocation>
        <location evidence="1">Membrane</location>
        <topology evidence="1">Multi-pass membrane protein</topology>
    </subcellularLocation>
</comment>
<evidence type="ECO:0000256" key="2">
    <source>
        <dbReference type="ARBA" id="ARBA00022692"/>
    </source>
</evidence>
<dbReference type="GO" id="GO:0042147">
    <property type="term" value="P:retrograde transport, endosome to Golgi"/>
    <property type="evidence" value="ECO:0007669"/>
    <property type="project" value="TreeGrafter"/>
</dbReference>
<dbReference type="AlphaFoldDB" id="A0AAV2TM66"/>
<keyword evidence="3 5" id="KW-1133">Transmembrane helix</keyword>
<protein>
    <recommendedName>
        <fullName evidence="8">PQ-loop repeat-containing protein 1</fullName>
    </recommendedName>
</protein>
<dbReference type="Pfam" id="PF04193">
    <property type="entry name" value="PQ-loop"/>
    <property type="match status" value="2"/>
</dbReference>
<evidence type="ECO:0000256" key="5">
    <source>
        <dbReference type="SAM" id="Phobius"/>
    </source>
</evidence>
<dbReference type="EMBL" id="CAXLJL010000290">
    <property type="protein sequence ID" value="CAL5136108.1"/>
    <property type="molecule type" value="Genomic_DNA"/>
</dbReference>
<feature type="transmembrane region" description="Helical" evidence="5">
    <location>
        <begin position="20"/>
        <end position="39"/>
    </location>
</feature>
<reference evidence="6" key="1">
    <citation type="submission" date="2024-06" db="EMBL/GenBank/DDBJ databases">
        <authorList>
            <person name="Liu X."/>
            <person name="Lenzi L."/>
            <person name="Haldenby T S."/>
            <person name="Uol C."/>
        </authorList>
    </citation>
    <scope>NUCLEOTIDE SEQUENCE</scope>
</reference>
<feature type="transmembrane region" description="Helical" evidence="5">
    <location>
        <begin position="139"/>
        <end position="160"/>
    </location>
</feature>